<dbReference type="PANTHER" id="PTHR45745:SF1">
    <property type="entry name" value="PHOSPHOGLUCOMUTASE 2B-RELATED"/>
    <property type="match status" value="1"/>
</dbReference>
<dbReference type="InterPro" id="IPR016055">
    <property type="entry name" value="A-D-PHexomutase_a/b/a-I/II/III"/>
</dbReference>
<dbReference type="PATRIC" id="fig|1229831.3.peg.157"/>
<evidence type="ECO:0000259" key="7">
    <source>
        <dbReference type="Pfam" id="PF00408"/>
    </source>
</evidence>
<proteinExistence type="inferred from homology"/>
<evidence type="ECO:0000256" key="4">
    <source>
        <dbReference type="ARBA" id="ARBA00022723"/>
    </source>
</evidence>
<dbReference type="GO" id="GO:0005975">
    <property type="term" value="P:carbohydrate metabolic process"/>
    <property type="evidence" value="ECO:0007669"/>
    <property type="project" value="InterPro"/>
</dbReference>
<sequence length="609" mass="69115">MNIRKYVLGILMKDLEEKIKTLHNPITVKNILAWLSEDCNHKDQEEIRYLLEKNPQSLDELFGRTLVFGTGGLRSPMGLGTNRMNVFTVRRTTQGLAQVLKRHNPHPGDPIYVVIGYDTRKNSLEFAQETARVLAANHIHALLFQDPEPLSLVSFTVREERALAGVMITASHNPPEYNGYKVYMASGGQVLPPLDKEIIEELVYVNRVEITDSLNNDYVHSIGEEYENRYREVVKTFSLYPQDNRFSGTAIHISYSPLHGTGVSLIPKVLKDWGFSQVQLVEQQAVPDGSFPTVRLPNPEDPEALELGIQQMLENKDDIFIASDPDADRLGVVCLDNNEAYIFNGNQIACLLADHILRALSSRSPLDEESKVVKSLVTTEMLTTITNSYGGSLVNVATGFKYIGEKIESWRNNKSHYIFGAEESYGYLYGTHVEDKDAVSSAALVAEAALQCKLQGKTLRDAILDLYEAHGYFMNRTIAVSLSQHEEEILSRMKELVEYHPSTISLNNNRVQKFENYYQGVGKDFTSHTTYDLTLPKTSMFCYYYENGGRIIIRPSGTESKVKFYFEIVNRYPTVENNRKLKEHREQESLQILEGFITEFQEKFTAIGF</sequence>
<feature type="domain" description="Alpha-D-phosphohexomutase alpha/beta/alpha" evidence="9">
    <location>
        <begin position="238"/>
        <end position="337"/>
    </location>
</feature>
<dbReference type="SUPFAM" id="SSF55957">
    <property type="entry name" value="Phosphoglucomutase, C-terminal domain"/>
    <property type="match status" value="1"/>
</dbReference>
<dbReference type="Pfam" id="PF02880">
    <property type="entry name" value="PGM_PMM_III"/>
    <property type="match status" value="1"/>
</dbReference>
<dbReference type="GO" id="GO:0008973">
    <property type="term" value="F:phosphopentomutase activity"/>
    <property type="evidence" value="ECO:0007669"/>
    <property type="project" value="TreeGrafter"/>
</dbReference>
<dbReference type="InterPro" id="IPR005841">
    <property type="entry name" value="Alpha-D-phosphohexomutase_SF"/>
</dbReference>
<reference evidence="11 12" key="1">
    <citation type="journal article" date="2014" name="Syst. Appl. Microbiol.">
        <title>Evidence for the existence of two new members of the family Chlamydiaceae and proposal of Chlamydia avium sp. nov. and Chlamydia gallinacea sp. nov.</title>
        <authorList>
            <person name="Sachse K."/>
            <person name="Laroucau K."/>
            <person name="Riege K."/>
            <person name="Wehner S."/>
            <person name="Dilcher M."/>
            <person name="Creasy H.H."/>
            <person name="Weidmann M."/>
            <person name="Myers G."/>
            <person name="Vorimore F."/>
            <person name="Vicari N."/>
            <person name="Magnino S."/>
            <person name="Liebler-Tenorio E."/>
            <person name="Ruettger A."/>
            <person name="Bavoil P.M."/>
            <person name="Hufert F.T."/>
            <person name="Rossello-Mora R."/>
            <person name="Marz M."/>
        </authorList>
    </citation>
    <scope>NUCLEOTIDE SEQUENCE [LARGE SCALE GENOMIC DNA]</scope>
    <source>
        <strain evidence="11 12">10DC88</strain>
    </source>
</reference>
<dbReference type="InterPro" id="IPR005845">
    <property type="entry name" value="A-D-PHexomutase_a/b/a-II"/>
</dbReference>
<evidence type="ECO:0000256" key="6">
    <source>
        <dbReference type="ARBA" id="ARBA00023235"/>
    </source>
</evidence>
<keyword evidence="4" id="KW-0479">Metal-binding</keyword>
<evidence type="ECO:0000313" key="12">
    <source>
        <dbReference type="Proteomes" id="UP000019433"/>
    </source>
</evidence>
<evidence type="ECO:0000256" key="2">
    <source>
        <dbReference type="ARBA" id="ARBA00010231"/>
    </source>
</evidence>
<protein>
    <submittedName>
        <fullName evidence="11">Phosphoglucomutase</fullName>
        <ecNumber evidence="11">5.4.2.2</ecNumber>
    </submittedName>
</protein>
<comment type="similarity">
    <text evidence="2">Belongs to the phosphohexose mutase family.</text>
</comment>
<dbReference type="Gene3D" id="3.40.120.10">
    <property type="entry name" value="Alpha-D-Glucose-1,6-Bisphosphate, subunit A, domain 3"/>
    <property type="match status" value="3"/>
</dbReference>
<dbReference type="Pfam" id="PF02878">
    <property type="entry name" value="PGM_PMM_I"/>
    <property type="match status" value="1"/>
</dbReference>
<dbReference type="InterPro" id="IPR016066">
    <property type="entry name" value="A-D-PHexomutase_CS"/>
</dbReference>
<dbReference type="InterPro" id="IPR005843">
    <property type="entry name" value="A-D-PHexomutase_C"/>
</dbReference>
<dbReference type="InterPro" id="IPR005844">
    <property type="entry name" value="A-D-PHexomutase_a/b/a-I"/>
</dbReference>
<gene>
    <name evidence="11" type="primary">pgcA</name>
    <name evidence="11" type="ORF">M832_01540</name>
</gene>
<dbReference type="GO" id="GO:0004614">
    <property type="term" value="F:phosphoglucomutase activity"/>
    <property type="evidence" value="ECO:0007669"/>
    <property type="project" value="UniProtKB-EC"/>
</dbReference>
<dbReference type="InterPro" id="IPR005846">
    <property type="entry name" value="A-D-PHexomutase_a/b/a-III"/>
</dbReference>
<dbReference type="HOGENOM" id="CLU_016950_0_0_0"/>
<dbReference type="STRING" id="1229831.M832_01540"/>
<keyword evidence="3" id="KW-0597">Phosphoprotein</keyword>
<dbReference type="PROSITE" id="PS00710">
    <property type="entry name" value="PGM_PMM"/>
    <property type="match status" value="1"/>
</dbReference>
<feature type="domain" description="Alpha-D-phosphohexomutase C-terminal" evidence="7">
    <location>
        <begin position="546"/>
        <end position="567"/>
    </location>
</feature>
<feature type="domain" description="Alpha-D-phosphohexomutase alpha/beta/alpha" evidence="10">
    <location>
        <begin position="344"/>
        <end position="467"/>
    </location>
</feature>
<dbReference type="EC" id="5.4.2.2" evidence="11"/>
<evidence type="ECO:0000259" key="9">
    <source>
        <dbReference type="Pfam" id="PF02879"/>
    </source>
</evidence>
<name>W8JQ95_9CHLA</name>
<evidence type="ECO:0000259" key="8">
    <source>
        <dbReference type="Pfam" id="PF02878"/>
    </source>
</evidence>
<feature type="domain" description="Alpha-D-phosphohexomutase alpha/beta/alpha" evidence="8">
    <location>
        <begin position="67"/>
        <end position="201"/>
    </location>
</feature>
<dbReference type="Proteomes" id="UP000019433">
    <property type="component" value="Chromosome"/>
</dbReference>
<dbReference type="GO" id="GO:0000287">
    <property type="term" value="F:magnesium ion binding"/>
    <property type="evidence" value="ECO:0007669"/>
    <property type="project" value="InterPro"/>
</dbReference>
<organism evidence="11 12">
    <name type="scientific">Chlamydia avium 10DC88</name>
    <dbReference type="NCBI Taxonomy" id="1229831"/>
    <lineage>
        <taxon>Bacteria</taxon>
        <taxon>Pseudomonadati</taxon>
        <taxon>Chlamydiota</taxon>
        <taxon>Chlamydiia</taxon>
        <taxon>Chlamydiales</taxon>
        <taxon>Chlamydiaceae</taxon>
        <taxon>Chlamydia/Chlamydophila group</taxon>
        <taxon>Chlamydia</taxon>
    </lineage>
</organism>
<dbReference type="InterPro" id="IPR036900">
    <property type="entry name" value="A-D-PHexomutase_C_sf"/>
</dbReference>
<keyword evidence="5" id="KW-0460">Magnesium</keyword>
<dbReference type="KEGG" id="cav:M832_01540"/>
<accession>W8JQ95</accession>
<dbReference type="GO" id="GO:0006166">
    <property type="term" value="P:purine ribonucleoside salvage"/>
    <property type="evidence" value="ECO:0007669"/>
    <property type="project" value="TreeGrafter"/>
</dbReference>
<dbReference type="EMBL" id="CP006571">
    <property type="protein sequence ID" value="AHK63023.1"/>
    <property type="molecule type" value="Genomic_DNA"/>
</dbReference>
<dbReference type="eggNOG" id="COG1109">
    <property type="taxonomic scope" value="Bacteria"/>
</dbReference>
<dbReference type="Pfam" id="PF02879">
    <property type="entry name" value="PGM_PMM_II"/>
    <property type="match status" value="1"/>
</dbReference>
<evidence type="ECO:0000256" key="5">
    <source>
        <dbReference type="ARBA" id="ARBA00022842"/>
    </source>
</evidence>
<evidence type="ECO:0000313" key="11">
    <source>
        <dbReference type="EMBL" id="AHK63023.1"/>
    </source>
</evidence>
<keyword evidence="6 11" id="KW-0413">Isomerase</keyword>
<dbReference type="PANTHER" id="PTHR45745">
    <property type="entry name" value="PHOSPHOMANNOMUTASE 45A"/>
    <property type="match status" value="1"/>
</dbReference>
<comment type="cofactor">
    <cofactor evidence="1">
        <name>Mg(2+)</name>
        <dbReference type="ChEBI" id="CHEBI:18420"/>
    </cofactor>
</comment>
<dbReference type="Pfam" id="PF00408">
    <property type="entry name" value="PGM_PMM_IV"/>
    <property type="match status" value="1"/>
</dbReference>
<dbReference type="PRINTS" id="PR00509">
    <property type="entry name" value="PGMPMM"/>
</dbReference>
<evidence type="ECO:0000256" key="1">
    <source>
        <dbReference type="ARBA" id="ARBA00001946"/>
    </source>
</evidence>
<evidence type="ECO:0000256" key="3">
    <source>
        <dbReference type="ARBA" id="ARBA00022553"/>
    </source>
</evidence>
<dbReference type="SUPFAM" id="SSF53738">
    <property type="entry name" value="Phosphoglucomutase, first 3 domains"/>
    <property type="match status" value="3"/>
</dbReference>
<evidence type="ECO:0000259" key="10">
    <source>
        <dbReference type="Pfam" id="PF02880"/>
    </source>
</evidence>
<dbReference type="CDD" id="cd05799">
    <property type="entry name" value="PGM2"/>
    <property type="match status" value="1"/>
</dbReference>
<dbReference type="AlphaFoldDB" id="W8JQ95"/>